<dbReference type="Proteomes" id="UP001189429">
    <property type="component" value="Unassembled WGS sequence"/>
</dbReference>
<feature type="compositionally biased region" description="Low complexity" evidence="1">
    <location>
        <begin position="30"/>
        <end position="40"/>
    </location>
</feature>
<proteinExistence type="predicted"/>
<keyword evidence="3" id="KW-1185">Reference proteome</keyword>
<accession>A0ABN9PPG6</accession>
<evidence type="ECO:0000313" key="3">
    <source>
        <dbReference type="Proteomes" id="UP001189429"/>
    </source>
</evidence>
<feature type="region of interest" description="Disordered" evidence="1">
    <location>
        <begin position="116"/>
        <end position="138"/>
    </location>
</feature>
<dbReference type="EMBL" id="CAUYUJ010000968">
    <property type="protein sequence ID" value="CAK0793439.1"/>
    <property type="molecule type" value="Genomic_DNA"/>
</dbReference>
<evidence type="ECO:0000256" key="1">
    <source>
        <dbReference type="SAM" id="MobiDB-lite"/>
    </source>
</evidence>
<gene>
    <name evidence="2" type="ORF">PCOR1329_LOCUS3738</name>
</gene>
<name>A0ABN9PPG6_9DINO</name>
<reference evidence="2" key="1">
    <citation type="submission" date="2023-10" db="EMBL/GenBank/DDBJ databases">
        <authorList>
            <person name="Chen Y."/>
            <person name="Shah S."/>
            <person name="Dougan E. K."/>
            <person name="Thang M."/>
            <person name="Chan C."/>
        </authorList>
    </citation>
    <scope>NUCLEOTIDE SEQUENCE [LARGE SCALE GENOMIC DNA]</scope>
</reference>
<feature type="region of interest" description="Disordered" evidence="1">
    <location>
        <begin position="1"/>
        <end position="40"/>
    </location>
</feature>
<sequence>MRRPRRAPPAAMLPAASAVESRAARPPPAARQATTSEAAADVGAAAWQGVGGLLLSARGRRGGPPAAAALPAVPMRAFRHSPAFGGHSVRAAGGVPPSSSLGLTAVRARGCSTSLLCPSATSAAPQEHEPAEREGRER</sequence>
<feature type="compositionally biased region" description="Low complexity" evidence="1">
    <location>
        <begin position="8"/>
        <end position="21"/>
    </location>
</feature>
<evidence type="ECO:0000313" key="2">
    <source>
        <dbReference type="EMBL" id="CAK0793439.1"/>
    </source>
</evidence>
<protein>
    <submittedName>
        <fullName evidence="2">Uncharacterized protein</fullName>
    </submittedName>
</protein>
<feature type="non-terminal residue" evidence="2">
    <location>
        <position position="138"/>
    </location>
</feature>
<feature type="compositionally biased region" description="Basic and acidic residues" evidence="1">
    <location>
        <begin position="126"/>
        <end position="138"/>
    </location>
</feature>
<comment type="caution">
    <text evidence="2">The sequence shown here is derived from an EMBL/GenBank/DDBJ whole genome shotgun (WGS) entry which is preliminary data.</text>
</comment>
<organism evidence="2 3">
    <name type="scientific">Prorocentrum cordatum</name>
    <dbReference type="NCBI Taxonomy" id="2364126"/>
    <lineage>
        <taxon>Eukaryota</taxon>
        <taxon>Sar</taxon>
        <taxon>Alveolata</taxon>
        <taxon>Dinophyceae</taxon>
        <taxon>Prorocentrales</taxon>
        <taxon>Prorocentraceae</taxon>
        <taxon>Prorocentrum</taxon>
    </lineage>
</organism>